<sequence>MEDSTILSVEVGSKLHREFAEYCERTGQTMDQAVAEILRDKLNQDTDTSERDPVDPRSLPWQTLIPFARKINKGQKFTVYDLIIRVHSHIGLTTVKVPGAWHSAFAMWVRRHSEFKIERIPEGNAYVRVSDKYAPVPEAKPRTTPLPGVRYTQKELQSQLRILALHQPLNEPFTYSSLLHEIPKEKRPHYTGYSTLPQLKLWANDSRLFKVDTDPRSRNIVTFIRIADAVGEIT</sequence>
<name>A0AB39CDA1_9VIRU</name>
<reference evidence="1" key="1">
    <citation type="submission" date="2024-07" db="EMBL/GenBank/DDBJ databases">
        <authorList>
            <person name="Bringhurst R.M."/>
            <person name="Homer T.E."/>
        </authorList>
    </citation>
    <scope>NUCLEOTIDE SEQUENCE</scope>
</reference>
<accession>A0AB39CDA1</accession>
<dbReference type="EMBL" id="PQ015379">
    <property type="protein sequence ID" value="XDJ14983.1"/>
    <property type="molecule type" value="Genomic_DNA"/>
</dbReference>
<organism evidence="1">
    <name type="scientific">Pseudomonas phage HRDY3</name>
    <dbReference type="NCBI Taxonomy" id="3236930"/>
    <lineage>
        <taxon>Viruses</taxon>
    </lineage>
</organism>
<proteinExistence type="predicted"/>
<evidence type="ECO:0000313" key="1">
    <source>
        <dbReference type="EMBL" id="XDJ14983.1"/>
    </source>
</evidence>
<protein>
    <submittedName>
        <fullName evidence="1">Uncharacterized protein</fullName>
    </submittedName>
</protein>